<keyword evidence="2 6" id="KW-0812">Transmembrane</keyword>
<dbReference type="GO" id="GO:0055075">
    <property type="term" value="P:potassium ion homeostasis"/>
    <property type="evidence" value="ECO:0007669"/>
    <property type="project" value="TreeGrafter"/>
</dbReference>
<evidence type="ECO:0000256" key="1">
    <source>
        <dbReference type="ARBA" id="ARBA00004141"/>
    </source>
</evidence>
<evidence type="ECO:0000256" key="4">
    <source>
        <dbReference type="ARBA" id="ARBA00023136"/>
    </source>
</evidence>
<dbReference type="PANTHER" id="PTHR11827:SF72">
    <property type="entry name" value="GH08340P"/>
    <property type="match status" value="1"/>
</dbReference>
<feature type="compositionally biased region" description="Basic residues" evidence="5">
    <location>
        <begin position="39"/>
        <end position="49"/>
    </location>
</feature>
<evidence type="ECO:0000256" key="3">
    <source>
        <dbReference type="ARBA" id="ARBA00022989"/>
    </source>
</evidence>
<dbReference type="Pfam" id="PF00324">
    <property type="entry name" value="AA_permease"/>
    <property type="match status" value="1"/>
</dbReference>
<dbReference type="Proteomes" id="UP000187283">
    <property type="component" value="Unassembled WGS sequence"/>
</dbReference>
<feature type="transmembrane region" description="Helical" evidence="6">
    <location>
        <begin position="261"/>
        <end position="280"/>
    </location>
</feature>
<gene>
    <name evidence="8" type="ORF">AYI70_g3692</name>
</gene>
<feature type="transmembrane region" description="Helical" evidence="6">
    <location>
        <begin position="221"/>
        <end position="245"/>
    </location>
</feature>
<comment type="caution">
    <text evidence="8">The sequence shown here is derived from an EMBL/GenBank/DDBJ whole genome shotgun (WGS) entry which is preliminary data.</text>
</comment>
<keyword evidence="3 6" id="KW-1133">Transmembrane helix</keyword>
<dbReference type="Gene3D" id="1.20.1740.10">
    <property type="entry name" value="Amino acid/polyamine transporter I"/>
    <property type="match status" value="1"/>
</dbReference>
<protein>
    <submittedName>
        <fullName evidence="8">Putative transporter</fullName>
    </submittedName>
</protein>
<sequence>MSKFLGKAGSLIKDLEEQMEQEPSESSKNRVSKPESLNAHKKNNSKHTKGISPNEESRKNSRQVSPYESTSLLKPSKQEFRSHAVSIRNTELNKSDSQDEFKHSIVEGLDLVGYEDYSSIESTDSNNQSTHPETNLENERKLGTFEGVFIPTMLSIFGVIVFVRLGYLVGQAGVLLSIFLFFFGYVVTISTTLSISAIATNGTVKGGGPYYMLSRTLGPEFGGSIGIMFYAGTMLAGSLNVVAFIEPFLNNFGNVKGDISLIFPETSVTLFYILIAVCTLL</sequence>
<evidence type="ECO:0000313" key="8">
    <source>
        <dbReference type="EMBL" id="OMJ21080.1"/>
    </source>
</evidence>
<dbReference type="GO" id="GO:1990573">
    <property type="term" value="P:potassium ion import across plasma membrane"/>
    <property type="evidence" value="ECO:0007669"/>
    <property type="project" value="TreeGrafter"/>
</dbReference>
<dbReference type="GO" id="GO:0006884">
    <property type="term" value="P:cell volume homeostasis"/>
    <property type="evidence" value="ECO:0007669"/>
    <property type="project" value="TreeGrafter"/>
</dbReference>
<dbReference type="InterPro" id="IPR004842">
    <property type="entry name" value="SLC12A_fam"/>
</dbReference>
<feature type="domain" description="Amino acid permease/ SLC12A" evidence="7">
    <location>
        <begin position="148"/>
        <end position="277"/>
    </location>
</feature>
<dbReference type="GO" id="GO:0015379">
    <property type="term" value="F:potassium:chloride symporter activity"/>
    <property type="evidence" value="ECO:0007669"/>
    <property type="project" value="TreeGrafter"/>
</dbReference>
<dbReference type="STRING" id="133412.A0A1R1Y2I4"/>
<evidence type="ECO:0000256" key="2">
    <source>
        <dbReference type="ARBA" id="ARBA00022692"/>
    </source>
</evidence>
<dbReference type="PANTHER" id="PTHR11827">
    <property type="entry name" value="SOLUTE CARRIER FAMILY 12, CATION COTRANSPORTERS"/>
    <property type="match status" value="1"/>
</dbReference>
<keyword evidence="9" id="KW-1185">Reference proteome</keyword>
<feature type="region of interest" description="Disordered" evidence="5">
    <location>
        <begin position="1"/>
        <end position="77"/>
    </location>
</feature>
<feature type="transmembrane region" description="Helical" evidence="6">
    <location>
        <begin position="148"/>
        <end position="169"/>
    </location>
</feature>
<evidence type="ECO:0000256" key="6">
    <source>
        <dbReference type="SAM" id="Phobius"/>
    </source>
</evidence>
<proteinExistence type="predicted"/>
<dbReference type="GO" id="GO:0055064">
    <property type="term" value="P:chloride ion homeostasis"/>
    <property type="evidence" value="ECO:0007669"/>
    <property type="project" value="TreeGrafter"/>
</dbReference>
<name>A0A1R1Y2I4_9FUNG</name>
<comment type="subcellular location">
    <subcellularLocation>
        <location evidence="1">Membrane</location>
        <topology evidence="1">Multi-pass membrane protein</topology>
    </subcellularLocation>
</comment>
<reference evidence="8 9" key="1">
    <citation type="submission" date="2017-01" db="EMBL/GenBank/DDBJ databases">
        <authorList>
            <person name="Mah S.A."/>
            <person name="Swanson W.J."/>
            <person name="Moy G.W."/>
            <person name="Vacquier V.D."/>
        </authorList>
    </citation>
    <scope>NUCLEOTIDE SEQUENCE [LARGE SCALE GENOMIC DNA]</scope>
    <source>
        <strain evidence="8 9">GSMNP</strain>
    </source>
</reference>
<dbReference type="InterPro" id="IPR004841">
    <property type="entry name" value="AA-permease/SLC12A_dom"/>
</dbReference>
<evidence type="ECO:0000256" key="5">
    <source>
        <dbReference type="SAM" id="MobiDB-lite"/>
    </source>
</evidence>
<accession>A0A1R1Y2I4</accession>
<evidence type="ECO:0000259" key="7">
    <source>
        <dbReference type="Pfam" id="PF00324"/>
    </source>
</evidence>
<evidence type="ECO:0000313" key="9">
    <source>
        <dbReference type="Proteomes" id="UP000187283"/>
    </source>
</evidence>
<feature type="compositionally biased region" description="Polar residues" evidence="5">
    <location>
        <begin position="62"/>
        <end position="73"/>
    </location>
</feature>
<dbReference type="GO" id="GO:0016020">
    <property type="term" value="C:membrane"/>
    <property type="evidence" value="ECO:0007669"/>
    <property type="project" value="UniProtKB-SubCell"/>
</dbReference>
<dbReference type="OrthoDB" id="5596106at2759"/>
<feature type="transmembrane region" description="Helical" evidence="6">
    <location>
        <begin position="175"/>
        <end position="200"/>
    </location>
</feature>
<dbReference type="AlphaFoldDB" id="A0A1R1Y2I4"/>
<organism evidence="8 9">
    <name type="scientific">Smittium culicis</name>
    <dbReference type="NCBI Taxonomy" id="133412"/>
    <lineage>
        <taxon>Eukaryota</taxon>
        <taxon>Fungi</taxon>
        <taxon>Fungi incertae sedis</taxon>
        <taxon>Zoopagomycota</taxon>
        <taxon>Kickxellomycotina</taxon>
        <taxon>Harpellomycetes</taxon>
        <taxon>Harpellales</taxon>
        <taxon>Legeriomycetaceae</taxon>
        <taxon>Smittium</taxon>
    </lineage>
</organism>
<keyword evidence="4 6" id="KW-0472">Membrane</keyword>
<dbReference type="EMBL" id="LSSN01001090">
    <property type="protein sequence ID" value="OMJ21080.1"/>
    <property type="molecule type" value="Genomic_DNA"/>
</dbReference>